<dbReference type="OrthoDB" id="5429740at2759"/>
<dbReference type="InterPro" id="IPR052337">
    <property type="entry name" value="SAT4-like"/>
</dbReference>
<feature type="transmembrane region" description="Helical" evidence="7">
    <location>
        <begin position="250"/>
        <end position="275"/>
    </location>
</feature>
<dbReference type="Proteomes" id="UP000266188">
    <property type="component" value="Unassembled WGS sequence"/>
</dbReference>
<protein>
    <recommendedName>
        <fullName evidence="8">Rhodopsin domain-containing protein</fullName>
    </recommendedName>
</protein>
<dbReference type="GO" id="GO:0016020">
    <property type="term" value="C:membrane"/>
    <property type="evidence" value="ECO:0007669"/>
    <property type="project" value="UniProtKB-SubCell"/>
</dbReference>
<dbReference type="PANTHER" id="PTHR33048:SF163">
    <property type="entry name" value="INTEGRAL MEMBRANE PROTEIN (AFU_ORTHOLOGUE AFUA_8G05510)"/>
    <property type="match status" value="1"/>
</dbReference>
<evidence type="ECO:0000256" key="2">
    <source>
        <dbReference type="ARBA" id="ARBA00022692"/>
    </source>
</evidence>
<dbReference type="PANTHER" id="PTHR33048">
    <property type="entry name" value="PTH11-LIKE INTEGRAL MEMBRANE PROTEIN (AFU_ORTHOLOGUE AFUA_5G11245)"/>
    <property type="match status" value="1"/>
</dbReference>
<dbReference type="InterPro" id="IPR049326">
    <property type="entry name" value="Rhodopsin_dom_fungi"/>
</dbReference>
<dbReference type="Pfam" id="PF20684">
    <property type="entry name" value="Fung_rhodopsin"/>
    <property type="match status" value="1"/>
</dbReference>
<comment type="similarity">
    <text evidence="5">Belongs to the SAT4 family.</text>
</comment>
<keyword evidence="10" id="KW-1185">Reference proteome</keyword>
<evidence type="ECO:0000256" key="4">
    <source>
        <dbReference type="ARBA" id="ARBA00023136"/>
    </source>
</evidence>
<comment type="caution">
    <text evidence="9">The sequence shown here is derived from an EMBL/GenBank/DDBJ whole genome shotgun (WGS) entry which is preliminary data.</text>
</comment>
<feature type="region of interest" description="Disordered" evidence="6">
    <location>
        <begin position="1"/>
        <end position="20"/>
    </location>
</feature>
<feature type="transmembrane region" description="Helical" evidence="7">
    <location>
        <begin position="182"/>
        <end position="204"/>
    </location>
</feature>
<sequence length="374" mass="41924">MATVNDVFGPPPPNIDLGENKTPKNNGAMIAVYTLAVIAVILRFVSRMKVQRTFLGPDDWVIAASVIPLTGLLVSSLVGGRYGLGKHVWSFTIEDVVNMRKDLFAYIFVYLPVLSIVKIGLVLFYRRIFRMNVMMWICLALSAGYPIGTIIAFLCAPRPPSYFWKQFIDPTGGSYAYDLYKFYIGNAAANVFIDVLIFIVPIPIVWKLQLKTFRKILVCSIFLLGVFATVASIVRIYYMTFLNTDPDITWIMGDVFVWSTIEPAMGILCACLPTLNPILQLVAKSVFGTAASRIFGSSYRASSKGHQLSGRQSKRHSFQQLREGNENMTTNVKGHSDDEVALTSMEANSESNYKHDTPFAIRVKHDFAWSEDHR</sequence>
<dbReference type="STRING" id="2070753.A0A3A2ZKM5"/>
<evidence type="ECO:0000313" key="10">
    <source>
        <dbReference type="Proteomes" id="UP000266188"/>
    </source>
</evidence>
<feature type="transmembrane region" description="Helical" evidence="7">
    <location>
        <begin position="27"/>
        <end position="45"/>
    </location>
</feature>
<feature type="transmembrane region" description="Helical" evidence="7">
    <location>
        <begin position="60"/>
        <end position="83"/>
    </location>
</feature>
<keyword evidence="2 7" id="KW-0812">Transmembrane</keyword>
<keyword evidence="3 7" id="KW-1133">Transmembrane helix</keyword>
<proteinExistence type="inferred from homology"/>
<gene>
    <name evidence="9" type="ORF">PHISCL_03899</name>
</gene>
<keyword evidence="4 7" id="KW-0472">Membrane</keyword>
<dbReference type="EMBL" id="MVGC01000106">
    <property type="protein sequence ID" value="RJE23759.1"/>
    <property type="molecule type" value="Genomic_DNA"/>
</dbReference>
<evidence type="ECO:0000256" key="7">
    <source>
        <dbReference type="SAM" id="Phobius"/>
    </source>
</evidence>
<evidence type="ECO:0000256" key="3">
    <source>
        <dbReference type="ARBA" id="ARBA00022989"/>
    </source>
</evidence>
<feature type="domain" description="Rhodopsin" evidence="8">
    <location>
        <begin position="42"/>
        <end position="280"/>
    </location>
</feature>
<feature type="transmembrane region" description="Helical" evidence="7">
    <location>
        <begin position="103"/>
        <end position="126"/>
    </location>
</feature>
<dbReference type="AlphaFoldDB" id="A0A3A2ZKM5"/>
<comment type="subcellular location">
    <subcellularLocation>
        <location evidence="1">Membrane</location>
        <topology evidence="1">Multi-pass membrane protein</topology>
    </subcellularLocation>
</comment>
<evidence type="ECO:0000313" key="9">
    <source>
        <dbReference type="EMBL" id="RJE23759.1"/>
    </source>
</evidence>
<reference evidence="10" key="1">
    <citation type="submission" date="2017-02" db="EMBL/GenBank/DDBJ databases">
        <authorList>
            <person name="Tafer H."/>
            <person name="Lopandic K."/>
        </authorList>
    </citation>
    <scope>NUCLEOTIDE SEQUENCE [LARGE SCALE GENOMIC DNA]</scope>
    <source>
        <strain evidence="10">CBS 366.77</strain>
    </source>
</reference>
<evidence type="ECO:0000256" key="1">
    <source>
        <dbReference type="ARBA" id="ARBA00004141"/>
    </source>
</evidence>
<evidence type="ECO:0000256" key="5">
    <source>
        <dbReference type="ARBA" id="ARBA00038359"/>
    </source>
</evidence>
<evidence type="ECO:0000256" key="6">
    <source>
        <dbReference type="SAM" id="MobiDB-lite"/>
    </source>
</evidence>
<feature type="transmembrane region" description="Helical" evidence="7">
    <location>
        <begin position="216"/>
        <end position="238"/>
    </location>
</feature>
<accession>A0A3A2ZKM5</accession>
<name>A0A3A2ZKM5_9EURO</name>
<organism evidence="9 10">
    <name type="scientific">Aspergillus sclerotialis</name>
    <dbReference type="NCBI Taxonomy" id="2070753"/>
    <lineage>
        <taxon>Eukaryota</taxon>
        <taxon>Fungi</taxon>
        <taxon>Dikarya</taxon>
        <taxon>Ascomycota</taxon>
        <taxon>Pezizomycotina</taxon>
        <taxon>Eurotiomycetes</taxon>
        <taxon>Eurotiomycetidae</taxon>
        <taxon>Eurotiales</taxon>
        <taxon>Aspergillaceae</taxon>
        <taxon>Aspergillus</taxon>
        <taxon>Aspergillus subgen. Polypaecilum</taxon>
    </lineage>
</organism>
<feature type="transmembrane region" description="Helical" evidence="7">
    <location>
        <begin position="133"/>
        <end position="154"/>
    </location>
</feature>
<evidence type="ECO:0000259" key="8">
    <source>
        <dbReference type="Pfam" id="PF20684"/>
    </source>
</evidence>